<accession>A0ABV2H7Y0</accession>
<proteinExistence type="predicted"/>
<dbReference type="Proteomes" id="UP001549031">
    <property type="component" value="Unassembled WGS sequence"/>
</dbReference>
<protein>
    <submittedName>
        <fullName evidence="1">Polar amino acid transport system substrate-binding protein</fullName>
    </submittedName>
</protein>
<dbReference type="RefSeq" id="WP_247244074.1">
    <property type="nucleotide sequence ID" value="NZ_JALJRA010000008.1"/>
</dbReference>
<evidence type="ECO:0000313" key="2">
    <source>
        <dbReference type="Proteomes" id="UP001549031"/>
    </source>
</evidence>
<evidence type="ECO:0000313" key="1">
    <source>
        <dbReference type="EMBL" id="MET3586312.1"/>
    </source>
</evidence>
<gene>
    <name evidence="1" type="ORF">ABID21_002429</name>
</gene>
<comment type="caution">
    <text evidence="1">The sequence shown here is derived from an EMBL/GenBank/DDBJ whole genome shotgun (WGS) entry which is preliminary data.</text>
</comment>
<organism evidence="1 2">
    <name type="scientific">Pseudorhizobium tarimense</name>
    <dbReference type="NCBI Taxonomy" id="1079109"/>
    <lineage>
        <taxon>Bacteria</taxon>
        <taxon>Pseudomonadati</taxon>
        <taxon>Pseudomonadota</taxon>
        <taxon>Alphaproteobacteria</taxon>
        <taxon>Hyphomicrobiales</taxon>
        <taxon>Rhizobiaceae</taxon>
        <taxon>Rhizobium/Agrobacterium group</taxon>
        <taxon>Pseudorhizobium</taxon>
    </lineage>
</organism>
<sequence>MTDISLEDAESYLVGTHRADYTEALLERLGFPLIDVSADFETNVRKLIEKRIVLMPMSEGIFADMLAKRAQIREVATLDLQPLGFACNPTLSDALIAKMQAVLDRLVASGEQDRILSSYGIVQPK</sequence>
<keyword evidence="2" id="KW-1185">Reference proteome</keyword>
<dbReference type="EMBL" id="JBEPLJ010000008">
    <property type="protein sequence ID" value="MET3586312.1"/>
    <property type="molecule type" value="Genomic_DNA"/>
</dbReference>
<dbReference type="SUPFAM" id="SSF53850">
    <property type="entry name" value="Periplasmic binding protein-like II"/>
    <property type="match status" value="1"/>
</dbReference>
<reference evidence="1 2" key="1">
    <citation type="submission" date="2024-06" db="EMBL/GenBank/DDBJ databases">
        <title>Genomic Encyclopedia of Type Strains, Phase IV (KMG-IV): sequencing the most valuable type-strain genomes for metagenomic binning, comparative biology and taxonomic classification.</title>
        <authorList>
            <person name="Goeker M."/>
        </authorList>
    </citation>
    <scope>NUCLEOTIDE SEQUENCE [LARGE SCALE GENOMIC DNA]</scope>
    <source>
        <strain evidence="1 2">DSM 105042</strain>
    </source>
</reference>
<name>A0ABV2H7Y0_9HYPH</name>